<keyword evidence="1" id="KW-1133">Transmembrane helix</keyword>
<keyword evidence="1" id="KW-0812">Transmembrane</keyword>
<organism evidence="2 3">
    <name type="scientific">Glossina austeni</name>
    <name type="common">Savannah tsetse fly</name>
    <dbReference type="NCBI Taxonomy" id="7395"/>
    <lineage>
        <taxon>Eukaryota</taxon>
        <taxon>Metazoa</taxon>
        <taxon>Ecdysozoa</taxon>
        <taxon>Arthropoda</taxon>
        <taxon>Hexapoda</taxon>
        <taxon>Insecta</taxon>
        <taxon>Pterygota</taxon>
        <taxon>Neoptera</taxon>
        <taxon>Endopterygota</taxon>
        <taxon>Diptera</taxon>
        <taxon>Brachycera</taxon>
        <taxon>Muscomorpha</taxon>
        <taxon>Hippoboscoidea</taxon>
        <taxon>Glossinidae</taxon>
        <taxon>Glossina</taxon>
    </lineage>
</organism>
<evidence type="ECO:0000256" key="1">
    <source>
        <dbReference type="SAM" id="Phobius"/>
    </source>
</evidence>
<feature type="transmembrane region" description="Helical" evidence="1">
    <location>
        <begin position="107"/>
        <end position="127"/>
    </location>
</feature>
<evidence type="ECO:0000313" key="2">
    <source>
        <dbReference type="EnsemblMetazoa" id="GAUT002229-PA"/>
    </source>
</evidence>
<reference evidence="2" key="1">
    <citation type="submission" date="2020-05" db="UniProtKB">
        <authorList>
            <consortium name="EnsemblMetazoa"/>
        </authorList>
    </citation>
    <scope>IDENTIFICATION</scope>
    <source>
        <strain evidence="2">TTRI</strain>
    </source>
</reference>
<dbReference type="Proteomes" id="UP000078200">
    <property type="component" value="Unassembled WGS sequence"/>
</dbReference>
<proteinExistence type="predicted"/>
<name>A0A1A9UEJ5_GLOAU</name>
<dbReference type="EnsemblMetazoa" id="GAUT002229-RA">
    <property type="protein sequence ID" value="GAUT002229-PA"/>
    <property type="gene ID" value="GAUT002229"/>
</dbReference>
<keyword evidence="3" id="KW-1185">Reference proteome</keyword>
<evidence type="ECO:0000313" key="3">
    <source>
        <dbReference type="Proteomes" id="UP000078200"/>
    </source>
</evidence>
<keyword evidence="1" id="KW-0472">Membrane</keyword>
<dbReference type="VEuPathDB" id="VectorBase:GAUT002229"/>
<protein>
    <submittedName>
        <fullName evidence="2">Uncharacterized protein</fullName>
    </submittedName>
</protein>
<dbReference type="AlphaFoldDB" id="A0A1A9UEJ5"/>
<sequence length="169" mass="18945">MQAWENVCKTYATIVTTKNNVRINNWNTTSPGVSGISCYKYSFSRQPTQSVIGANEKCNVFNNTLQRRLRSFSKFHYSTGAYLRAIGGDEVGDILAKRAPQTLGLGIIRTIVFSYIAMLIALSWAIVSNKKLVKVIGRDSIMTENIYAPKMLLQSLTIDKNITKHMNCL</sequence>
<accession>A0A1A9UEJ5</accession>